<feature type="transmembrane region" description="Helical" evidence="1">
    <location>
        <begin position="190"/>
        <end position="211"/>
    </location>
</feature>
<dbReference type="AlphaFoldDB" id="A0A7W9CHW4"/>
<reference evidence="2 3" key="1">
    <citation type="submission" date="2020-08" db="EMBL/GenBank/DDBJ databases">
        <title>Genomic Encyclopedia of Type Strains, Phase IV (KMG-IV): sequencing the most valuable type-strain genomes for metagenomic binning, comparative biology and taxonomic classification.</title>
        <authorList>
            <person name="Goeker M."/>
        </authorList>
    </citation>
    <scope>NUCLEOTIDE SEQUENCE [LARGE SCALE GENOMIC DNA]</scope>
    <source>
        <strain evidence="2 3">DSM 4737</strain>
    </source>
</reference>
<feature type="transmembrane region" description="Helical" evidence="1">
    <location>
        <begin position="86"/>
        <end position="106"/>
    </location>
</feature>
<organism evidence="2 3">
    <name type="scientific">Brevundimonas variabilis</name>
    <dbReference type="NCBI Taxonomy" id="74312"/>
    <lineage>
        <taxon>Bacteria</taxon>
        <taxon>Pseudomonadati</taxon>
        <taxon>Pseudomonadota</taxon>
        <taxon>Alphaproteobacteria</taxon>
        <taxon>Caulobacterales</taxon>
        <taxon>Caulobacteraceae</taxon>
        <taxon>Brevundimonas</taxon>
    </lineage>
</organism>
<dbReference type="InterPro" id="IPR009495">
    <property type="entry name" value="NrsF"/>
</dbReference>
<keyword evidence="1" id="KW-0472">Membrane</keyword>
<keyword evidence="1" id="KW-0812">Transmembrane</keyword>
<keyword evidence="3" id="KW-1185">Reference proteome</keyword>
<dbReference type="RefSeq" id="WP_183212896.1">
    <property type="nucleotide sequence ID" value="NZ_JACHOR010000002.1"/>
</dbReference>
<feature type="transmembrane region" description="Helical" evidence="1">
    <location>
        <begin position="159"/>
        <end position="178"/>
    </location>
</feature>
<protein>
    <recommendedName>
        <fullName evidence="4">DUF1109 domain-containing protein</fullName>
    </recommendedName>
</protein>
<feature type="transmembrane region" description="Helical" evidence="1">
    <location>
        <begin position="126"/>
        <end position="147"/>
    </location>
</feature>
<evidence type="ECO:0000256" key="1">
    <source>
        <dbReference type="SAM" id="Phobius"/>
    </source>
</evidence>
<dbReference type="Pfam" id="PF06532">
    <property type="entry name" value="NrsF"/>
    <property type="match status" value="1"/>
</dbReference>
<keyword evidence="1" id="KW-1133">Transmembrane helix</keyword>
<evidence type="ECO:0000313" key="2">
    <source>
        <dbReference type="EMBL" id="MBB5745950.1"/>
    </source>
</evidence>
<proteinExistence type="predicted"/>
<dbReference type="EMBL" id="JACHOR010000002">
    <property type="protein sequence ID" value="MBB5745950.1"/>
    <property type="molecule type" value="Genomic_DNA"/>
</dbReference>
<evidence type="ECO:0000313" key="3">
    <source>
        <dbReference type="Proteomes" id="UP000545037"/>
    </source>
</evidence>
<gene>
    <name evidence="2" type="ORF">GGR13_001534</name>
</gene>
<feature type="transmembrane region" description="Helical" evidence="1">
    <location>
        <begin position="59"/>
        <end position="79"/>
    </location>
</feature>
<evidence type="ECO:0008006" key="4">
    <source>
        <dbReference type="Google" id="ProtNLM"/>
    </source>
</evidence>
<feature type="transmembrane region" description="Helical" evidence="1">
    <location>
        <begin position="26"/>
        <end position="47"/>
    </location>
</feature>
<accession>A0A7W9CHW4</accession>
<sequence length="213" mass="22123">MKTDDLIQALAVDLPARGKGRIERRLLLTLIPAGLLVLAGVGLWLGFRSDLSDAMLGPTFWAKAAFTTGLAASGFWLLARLGRPGASALAPLLVLAALLLGVAGLAIHELTSMPMPERMPALMGDSARACAPNILLLSALAAPFVFWSAKAFAPTRPTLAGAAAGLLTAGVATTLYGLHCPEYTASFVAVWYMIGISLAVAAGAAIGRLVFRW</sequence>
<name>A0A7W9CHW4_9CAUL</name>
<dbReference type="Proteomes" id="UP000545037">
    <property type="component" value="Unassembled WGS sequence"/>
</dbReference>
<comment type="caution">
    <text evidence="2">The sequence shown here is derived from an EMBL/GenBank/DDBJ whole genome shotgun (WGS) entry which is preliminary data.</text>
</comment>